<proteinExistence type="predicted"/>
<sequence>MGGEAAQLTPARIDFSGVDPAAPGTGRWAEVRAEVMGALTTHGWFDAHYPQLTPELRAGLFDAAVRPLFALPVDAKRRNYHGPEKPFHGYLGGLPGLDSYESLAIVDGLKPESVRAFADLVLPRGANDDDGFCEIVNGAAKRIADLEGMVRRMILEGLGVAEHHEAQGESFWHLFRMSEYRAPNSDEKVTGGSKSGSPHHQLLPLAAVSLSSIVNCSAALPSWSSAAAHPHPPAPDLVACLDGDGSGGRCHRARGWREHVRTAGAKQVLDRGRTDAGTELAPSTSICTCCCNRRVPWPPDTNWLSIVCQNEVNGNEMQTRDGEWVLVEPSPTSLIVNVGNALRVPNELVDECHPPRFKTHDNDDFIRFCVSEEGARHEDKLKAFCGL</sequence>
<dbReference type="PANTHER" id="PTHR47990">
    <property type="entry name" value="2-OXOGLUTARATE (2OG) AND FE(II)-DEPENDENT OXYGENASE SUPERFAMILY PROTEIN-RELATED"/>
    <property type="match status" value="1"/>
</dbReference>
<dbReference type="Pfam" id="PF03171">
    <property type="entry name" value="2OG-FeII_Oxy"/>
    <property type="match status" value="1"/>
</dbReference>
<dbReference type="HOGENOM" id="CLU_010119_3_1_1"/>
<dbReference type="Gene3D" id="2.60.120.330">
    <property type="entry name" value="B-lactam Antibiotic, Isopenicillin N Synthase, Chain"/>
    <property type="match status" value="2"/>
</dbReference>
<dbReference type="AlphaFoldDB" id="Q6L5G0"/>
<evidence type="ECO:0000313" key="3">
    <source>
        <dbReference type="Proteomes" id="UP000000763"/>
    </source>
</evidence>
<dbReference type="InterPro" id="IPR044861">
    <property type="entry name" value="IPNS-like_FE2OG_OXY"/>
</dbReference>
<evidence type="ECO:0000313" key="2">
    <source>
        <dbReference type="EMBL" id="AAT39145.1"/>
    </source>
</evidence>
<dbReference type="InterPro" id="IPR027443">
    <property type="entry name" value="IPNS-like_sf"/>
</dbReference>
<accession>Q6L5G0</accession>
<reference evidence="3" key="1">
    <citation type="journal article" date="2005" name="Nature">
        <title>The map-based sequence of the rice genome.</title>
        <authorList>
            <consortium name="International rice genome sequencing project (IRGSP)"/>
            <person name="Matsumoto T."/>
            <person name="Wu J."/>
            <person name="Kanamori H."/>
            <person name="Katayose Y."/>
            <person name="Fujisawa M."/>
            <person name="Namiki N."/>
            <person name="Mizuno H."/>
            <person name="Yamamoto K."/>
            <person name="Antonio B.A."/>
            <person name="Baba T."/>
            <person name="Sakata K."/>
            <person name="Nagamura Y."/>
            <person name="Aoki H."/>
            <person name="Arikawa K."/>
            <person name="Arita K."/>
            <person name="Bito T."/>
            <person name="Chiden Y."/>
            <person name="Fujitsuka N."/>
            <person name="Fukunaka R."/>
            <person name="Hamada M."/>
            <person name="Harada C."/>
            <person name="Hayashi A."/>
            <person name="Hijishita S."/>
            <person name="Honda M."/>
            <person name="Hosokawa S."/>
            <person name="Ichikawa Y."/>
            <person name="Idonuma A."/>
            <person name="Iijima M."/>
            <person name="Ikeda M."/>
            <person name="Ikeno M."/>
            <person name="Ito K."/>
            <person name="Ito S."/>
            <person name="Ito T."/>
            <person name="Ito Y."/>
            <person name="Ito Y."/>
            <person name="Iwabuchi A."/>
            <person name="Kamiya K."/>
            <person name="Karasawa W."/>
            <person name="Kurita K."/>
            <person name="Katagiri S."/>
            <person name="Kikuta A."/>
            <person name="Kobayashi H."/>
            <person name="Kobayashi N."/>
            <person name="Machita K."/>
            <person name="Maehara T."/>
            <person name="Masukawa M."/>
            <person name="Mizubayashi T."/>
            <person name="Mukai Y."/>
            <person name="Nagasaki H."/>
            <person name="Nagata Y."/>
            <person name="Naito S."/>
            <person name="Nakashima M."/>
            <person name="Nakama Y."/>
            <person name="Nakamichi Y."/>
            <person name="Nakamura M."/>
            <person name="Meguro A."/>
            <person name="Negishi M."/>
            <person name="Ohta I."/>
            <person name="Ohta T."/>
            <person name="Okamoto M."/>
            <person name="Ono N."/>
            <person name="Saji S."/>
            <person name="Sakaguchi M."/>
            <person name="Sakai K."/>
            <person name="Shibata M."/>
            <person name="Shimokawa T."/>
            <person name="Song J."/>
            <person name="Takazaki Y."/>
            <person name="Terasawa K."/>
            <person name="Tsugane M."/>
            <person name="Tsuji K."/>
            <person name="Ueda S."/>
            <person name="Waki K."/>
            <person name="Yamagata H."/>
            <person name="Yamamoto M."/>
            <person name="Yamamoto S."/>
            <person name="Yamane H."/>
            <person name="Yoshiki S."/>
            <person name="Yoshihara R."/>
            <person name="Yukawa K."/>
            <person name="Zhong H."/>
            <person name="Yano M."/>
            <person name="Yuan Q."/>
            <person name="Ouyang S."/>
            <person name="Liu J."/>
            <person name="Jones K.M."/>
            <person name="Gansberger K."/>
            <person name="Moffat K."/>
            <person name="Hill J."/>
            <person name="Bera J."/>
            <person name="Fadrosh D."/>
            <person name="Jin S."/>
            <person name="Johri S."/>
            <person name="Kim M."/>
            <person name="Overton L."/>
            <person name="Reardon M."/>
            <person name="Tsitrin T."/>
            <person name="Vuong H."/>
            <person name="Weaver B."/>
            <person name="Ciecko A."/>
            <person name="Tallon L."/>
            <person name="Jackson J."/>
            <person name="Pai G."/>
            <person name="Aken S.V."/>
            <person name="Utterback T."/>
            <person name="Reidmuller S."/>
            <person name="Feldblyum T."/>
            <person name="Hsiao J."/>
            <person name="Zismann V."/>
            <person name="Iobst S."/>
            <person name="de Vazeille A.R."/>
            <person name="Buell C.R."/>
            <person name="Ying K."/>
            <person name="Li Y."/>
            <person name="Lu T."/>
            <person name="Huang Y."/>
            <person name="Zhao Q."/>
            <person name="Feng Q."/>
            <person name="Zhang L."/>
            <person name="Zhu J."/>
            <person name="Weng Q."/>
            <person name="Mu J."/>
            <person name="Lu Y."/>
            <person name="Fan D."/>
            <person name="Liu Y."/>
            <person name="Guan J."/>
            <person name="Zhang Y."/>
            <person name="Yu S."/>
            <person name="Liu X."/>
            <person name="Zhang Y."/>
            <person name="Hong G."/>
            <person name="Han B."/>
            <person name="Choisne N."/>
            <person name="Demange N."/>
            <person name="Orjeda G."/>
            <person name="Samain S."/>
            <person name="Cattolico L."/>
            <person name="Pelletier E."/>
            <person name="Couloux A."/>
            <person name="Segurens B."/>
            <person name="Wincker P."/>
            <person name="D'Hont A."/>
            <person name="Scarpelli C."/>
            <person name="Weissenbach J."/>
            <person name="Salanoubat M."/>
            <person name="Quetier F."/>
            <person name="Yu Y."/>
            <person name="Kim H.R."/>
            <person name="Rambo T."/>
            <person name="Currie J."/>
            <person name="Collura K."/>
            <person name="Luo M."/>
            <person name="Yang T."/>
            <person name="Ammiraju J.S.S."/>
            <person name="Engler F."/>
            <person name="Soderlund C."/>
            <person name="Wing R.A."/>
            <person name="Palmer L.E."/>
            <person name="de la Bastide M."/>
            <person name="Spiegel L."/>
            <person name="Nascimento L."/>
            <person name="Zutavern T."/>
            <person name="O'Shaughnessy A."/>
            <person name="Dike S."/>
            <person name="Dedhia N."/>
            <person name="Preston R."/>
            <person name="Balija V."/>
            <person name="McCombie W.R."/>
            <person name="Chow T."/>
            <person name="Chen H."/>
            <person name="Chung M."/>
            <person name="Chen C."/>
            <person name="Shaw J."/>
            <person name="Wu H."/>
            <person name="Hsiao K."/>
            <person name="Chao Y."/>
            <person name="Chu M."/>
            <person name="Cheng C."/>
            <person name="Hour A."/>
            <person name="Lee P."/>
            <person name="Lin S."/>
            <person name="Lin Y."/>
            <person name="Liou J."/>
            <person name="Liu S."/>
            <person name="Hsing Y."/>
            <person name="Raghuvanshi S."/>
            <person name="Mohanty A."/>
            <person name="Bharti A.K."/>
            <person name="Gaur A."/>
            <person name="Gupta V."/>
            <person name="Kumar D."/>
            <person name="Ravi V."/>
            <person name="Vij S."/>
            <person name="Kapur A."/>
            <person name="Khurana P."/>
            <person name="Khurana P."/>
            <person name="Khurana J.P."/>
            <person name="Tyagi A.K."/>
            <person name="Gaikwad K."/>
            <person name="Singh A."/>
            <person name="Dalal V."/>
            <person name="Srivastava S."/>
            <person name="Dixit A."/>
            <person name="Pal A.K."/>
            <person name="Ghazi I.A."/>
            <person name="Yadav M."/>
            <person name="Pandit A."/>
            <person name="Bhargava A."/>
            <person name="Sureshbabu K."/>
            <person name="Batra K."/>
            <person name="Sharma T.R."/>
            <person name="Mohapatra T."/>
            <person name="Singh N.K."/>
            <person name="Messing J."/>
            <person name="Nelson A.B."/>
            <person name="Fuks G."/>
            <person name="Kavchok S."/>
            <person name="Keizer G."/>
            <person name="Linton E."/>
            <person name="Llaca V."/>
            <person name="Song R."/>
            <person name="Tanyolac B."/>
            <person name="Young S."/>
            <person name="Ho-Il K."/>
            <person name="Hahn J.H."/>
            <person name="Sangsakoo G."/>
            <person name="Vanavichit A."/>
            <person name="de Mattos Luiz.A.T."/>
            <person name="Zimmer P.D."/>
            <person name="Malone G."/>
            <person name="Dellagostin O."/>
            <person name="de Oliveira A.C."/>
            <person name="Bevan M."/>
            <person name="Bancroft I."/>
            <person name="Minx P."/>
            <person name="Cordum H."/>
            <person name="Wilson R."/>
            <person name="Cheng Z."/>
            <person name="Jin W."/>
            <person name="Jiang J."/>
            <person name="Leong S.A."/>
            <person name="Iwama H."/>
            <person name="Gojobori T."/>
            <person name="Itoh T."/>
            <person name="Niimura Y."/>
            <person name="Fujii Y."/>
            <person name="Habara T."/>
            <person name="Sakai H."/>
            <person name="Sato Y."/>
            <person name="Wilson G."/>
            <person name="Kumar K."/>
            <person name="McCouch S."/>
            <person name="Juretic N."/>
            <person name="Hoen D."/>
            <person name="Wright S."/>
            <person name="Bruskiewich R."/>
            <person name="Bureau T."/>
            <person name="Miyao A."/>
            <person name="Hirochika H."/>
            <person name="Nishikawa T."/>
            <person name="Kadowaki K."/>
            <person name="Sugiura M."/>
            <person name="Burr B."/>
            <person name="Sasaki T."/>
        </authorList>
    </citation>
    <scope>NUCLEOTIDE SEQUENCE [LARGE SCALE GENOMIC DNA]</scope>
    <source>
        <strain evidence="3">cv. Nipponbare</strain>
    </source>
</reference>
<dbReference type="Proteomes" id="UP000000763">
    <property type="component" value="Chromosome 5"/>
</dbReference>
<feature type="domain" description="Isopenicillin N synthase-like Fe(2+) 2OG dioxygenase" evidence="1">
    <location>
        <begin position="300"/>
        <end position="346"/>
    </location>
</feature>
<name>Q6L5G0_ORYSJ</name>
<protein>
    <recommendedName>
        <fullName evidence="1">Isopenicillin N synthase-like Fe(2+) 2OG dioxygenase domain-containing protein</fullName>
    </recommendedName>
</protein>
<evidence type="ECO:0000259" key="1">
    <source>
        <dbReference type="Pfam" id="PF03171"/>
    </source>
</evidence>
<dbReference type="EMBL" id="AC098571">
    <property type="protein sequence ID" value="AAT39145.1"/>
    <property type="molecule type" value="Genomic_DNA"/>
</dbReference>
<dbReference type="SUPFAM" id="SSF51197">
    <property type="entry name" value="Clavaminate synthase-like"/>
    <property type="match status" value="1"/>
</dbReference>
<gene>
    <name evidence="2" type="primary">OJ1126_B10.2</name>
</gene>
<reference evidence="3" key="2">
    <citation type="journal article" date="2008" name="Nucleic Acids Res.">
        <title>The rice annotation project database (RAP-DB): 2008 update.</title>
        <authorList>
            <consortium name="The rice annotation project (RAP)"/>
        </authorList>
    </citation>
    <scope>GENOME REANNOTATION</scope>
    <source>
        <strain evidence="3">cv. Nipponbare</strain>
    </source>
</reference>
<organism evidence="2 3">
    <name type="scientific">Oryza sativa subsp. japonica</name>
    <name type="common">Rice</name>
    <dbReference type="NCBI Taxonomy" id="39947"/>
    <lineage>
        <taxon>Eukaryota</taxon>
        <taxon>Viridiplantae</taxon>
        <taxon>Streptophyta</taxon>
        <taxon>Embryophyta</taxon>
        <taxon>Tracheophyta</taxon>
        <taxon>Spermatophyta</taxon>
        <taxon>Magnoliopsida</taxon>
        <taxon>Liliopsida</taxon>
        <taxon>Poales</taxon>
        <taxon>Poaceae</taxon>
        <taxon>BOP clade</taxon>
        <taxon>Oryzoideae</taxon>
        <taxon>Oryzeae</taxon>
        <taxon>Oryzinae</taxon>
        <taxon>Oryza</taxon>
        <taxon>Oryza sativa</taxon>
    </lineage>
</organism>
<dbReference type="InterPro" id="IPR050231">
    <property type="entry name" value="Iron_ascorbate_oxido_reductase"/>
</dbReference>